<feature type="transmembrane region" description="Helical" evidence="5">
    <location>
        <begin position="234"/>
        <end position="256"/>
    </location>
</feature>
<protein>
    <submittedName>
        <fullName evidence="8">T-cell-interacting, activating receptor on myeloid cells protein 1-like</fullName>
    </submittedName>
</protein>
<dbReference type="KEGG" id="aml:100466521"/>
<dbReference type="InterPro" id="IPR050412">
    <property type="entry name" value="Ig-like_Receptors_ImmuneReg"/>
</dbReference>
<evidence type="ECO:0000313" key="9">
    <source>
        <dbReference type="Proteomes" id="UP000008912"/>
    </source>
</evidence>
<evidence type="ECO:0000256" key="3">
    <source>
        <dbReference type="ARBA" id="ARBA00023319"/>
    </source>
</evidence>
<dbReference type="Pfam" id="PF13895">
    <property type="entry name" value="Ig_2"/>
    <property type="match status" value="2"/>
</dbReference>
<dbReference type="FunFam" id="2.60.40.10:FF:000049">
    <property type="entry name" value="Leukocyte immunoglobulin-like receptor subfamily B member 1"/>
    <property type="match status" value="2"/>
</dbReference>
<dbReference type="PANTHER" id="PTHR11738:SF157">
    <property type="entry name" value="T-CELL-INTERACTING, ACTIVATING RECEPTOR ON MYELOID CELLS PROTEIN 1"/>
    <property type="match status" value="1"/>
</dbReference>
<evidence type="ECO:0000256" key="5">
    <source>
        <dbReference type="SAM" id="Phobius"/>
    </source>
</evidence>
<reference evidence="8 9" key="1">
    <citation type="journal article" date="2010" name="Nature">
        <title>The sequence and de novo assembly of the giant panda genome.</title>
        <authorList>
            <person name="Li R."/>
            <person name="Fan W."/>
            <person name="Tian G."/>
            <person name="Zhu H."/>
            <person name="He L."/>
            <person name="Cai J."/>
            <person name="Huang Q."/>
            <person name="Cai Q."/>
            <person name="Li B."/>
            <person name="Bai Y."/>
            <person name="Zhang Z."/>
            <person name="Zhang Y."/>
            <person name="Wang W."/>
            <person name="Li J."/>
            <person name="Wei F."/>
            <person name="Li H."/>
            <person name="Jian M."/>
            <person name="Li J."/>
            <person name="Zhang Z."/>
            <person name="Nielsen R."/>
            <person name="Li D."/>
            <person name="Gu W."/>
            <person name="Yang Z."/>
            <person name="Xuan Z."/>
            <person name="Ryder O.A."/>
            <person name="Leung F.C."/>
            <person name="Zhou Y."/>
            <person name="Cao J."/>
            <person name="Sun X."/>
            <person name="Fu Y."/>
            <person name="Fang X."/>
            <person name="Guo X."/>
            <person name="Wang B."/>
            <person name="Hou R."/>
            <person name="Shen F."/>
            <person name="Mu B."/>
            <person name="Ni P."/>
            <person name="Lin R."/>
            <person name="Qian W."/>
            <person name="Wang G."/>
            <person name="Yu C."/>
            <person name="Nie W."/>
            <person name="Wang J."/>
            <person name="Wu Z."/>
            <person name="Liang H."/>
            <person name="Min J."/>
            <person name="Wu Q."/>
            <person name="Cheng S."/>
            <person name="Ruan J."/>
            <person name="Wang M."/>
            <person name="Shi Z."/>
            <person name="Wen M."/>
            <person name="Liu B."/>
            <person name="Ren X."/>
            <person name="Zheng H."/>
            <person name="Dong D."/>
            <person name="Cook K."/>
            <person name="Shan G."/>
            <person name="Zhang H."/>
            <person name="Kosiol C."/>
            <person name="Xie X."/>
            <person name="Lu Z."/>
            <person name="Zheng H."/>
            <person name="Li Y."/>
            <person name="Steiner C.C."/>
            <person name="Lam T.T."/>
            <person name="Lin S."/>
            <person name="Zhang Q."/>
            <person name="Li G."/>
            <person name="Tian J."/>
            <person name="Gong T."/>
            <person name="Liu H."/>
            <person name="Zhang D."/>
            <person name="Fang L."/>
            <person name="Ye C."/>
            <person name="Zhang J."/>
            <person name="Hu W."/>
            <person name="Xu A."/>
            <person name="Ren Y."/>
            <person name="Zhang G."/>
            <person name="Bruford M.W."/>
            <person name="Li Q."/>
            <person name="Ma L."/>
            <person name="Guo Y."/>
            <person name="An N."/>
            <person name="Hu Y."/>
            <person name="Zheng Y."/>
            <person name="Shi Y."/>
            <person name="Li Z."/>
            <person name="Liu Q."/>
            <person name="Chen Y."/>
            <person name="Zhao J."/>
            <person name="Qu N."/>
            <person name="Zhao S."/>
            <person name="Tian F."/>
            <person name="Wang X."/>
            <person name="Wang H."/>
            <person name="Xu L."/>
            <person name="Liu X."/>
            <person name="Vinar T."/>
            <person name="Wang Y."/>
            <person name="Lam T.W."/>
            <person name="Yiu S.M."/>
            <person name="Liu S."/>
            <person name="Zhang H."/>
            <person name="Li D."/>
            <person name="Huang Y."/>
            <person name="Wang X."/>
            <person name="Yang G."/>
            <person name="Jiang Z."/>
            <person name="Wang J."/>
            <person name="Qin N."/>
            <person name="Li L."/>
            <person name="Li J."/>
            <person name="Bolund L."/>
            <person name="Kristiansen K."/>
            <person name="Wong G.K."/>
            <person name="Olson M."/>
            <person name="Zhang X."/>
            <person name="Li S."/>
            <person name="Yang H."/>
            <person name="Wang J."/>
            <person name="Wang J."/>
        </authorList>
    </citation>
    <scope>NUCLEOTIDE SEQUENCE [LARGE SCALE GENOMIC DNA]</scope>
</reference>
<dbReference type="PROSITE" id="PS50835">
    <property type="entry name" value="IG_LIKE"/>
    <property type="match status" value="1"/>
</dbReference>
<dbReference type="InterPro" id="IPR036179">
    <property type="entry name" value="Ig-like_dom_sf"/>
</dbReference>
<dbReference type="Gene3D" id="2.60.40.10">
    <property type="entry name" value="Immunoglobulins"/>
    <property type="match status" value="2"/>
</dbReference>
<dbReference type="Proteomes" id="UP000008912">
    <property type="component" value="Unassembled WGS sequence"/>
</dbReference>
<dbReference type="RefSeq" id="XP_011233988.2">
    <property type="nucleotide sequence ID" value="XM_011235686.3"/>
</dbReference>
<evidence type="ECO:0000256" key="4">
    <source>
        <dbReference type="SAM" id="MobiDB-lite"/>
    </source>
</evidence>
<organism evidence="8 9">
    <name type="scientific">Ailuropoda melanoleuca</name>
    <name type="common">Giant panda</name>
    <dbReference type="NCBI Taxonomy" id="9646"/>
    <lineage>
        <taxon>Eukaryota</taxon>
        <taxon>Metazoa</taxon>
        <taxon>Chordata</taxon>
        <taxon>Craniata</taxon>
        <taxon>Vertebrata</taxon>
        <taxon>Euteleostomi</taxon>
        <taxon>Mammalia</taxon>
        <taxon>Eutheria</taxon>
        <taxon>Laurasiatheria</taxon>
        <taxon>Carnivora</taxon>
        <taxon>Caniformia</taxon>
        <taxon>Ursidae</taxon>
        <taxon>Ailuropoda</taxon>
    </lineage>
</organism>
<evidence type="ECO:0000259" key="7">
    <source>
        <dbReference type="PROSITE" id="PS50835"/>
    </source>
</evidence>
<reference evidence="8" key="3">
    <citation type="submission" date="2025-09" db="UniProtKB">
        <authorList>
            <consortium name="Ensembl"/>
        </authorList>
    </citation>
    <scope>IDENTIFICATION</scope>
</reference>
<gene>
    <name evidence="8" type="primary">LOC100466521</name>
</gene>
<keyword evidence="5" id="KW-0812">Transmembrane</keyword>
<keyword evidence="2" id="KW-1015">Disulfide bond</keyword>
<keyword evidence="5" id="KW-1133">Transmembrane helix</keyword>
<keyword evidence="9" id="KW-1185">Reference proteome</keyword>
<feature type="domain" description="Ig-like" evidence="7">
    <location>
        <begin position="126"/>
        <end position="196"/>
    </location>
</feature>
<dbReference type="eggNOG" id="ENOG502RYEX">
    <property type="taxonomic scope" value="Eukaryota"/>
</dbReference>
<evidence type="ECO:0000313" key="8">
    <source>
        <dbReference type="Ensembl" id="ENSAMEP00000004716.2"/>
    </source>
</evidence>
<dbReference type="InParanoid" id="G1LCT6"/>
<dbReference type="PANTHER" id="PTHR11738">
    <property type="entry name" value="MHC CLASS I NK CELL RECEPTOR"/>
    <property type="match status" value="1"/>
</dbReference>
<dbReference type="GO" id="GO:0002764">
    <property type="term" value="P:immune response-regulating signaling pathway"/>
    <property type="evidence" value="ECO:0007669"/>
    <property type="project" value="TreeGrafter"/>
</dbReference>
<feature type="region of interest" description="Disordered" evidence="4">
    <location>
        <begin position="268"/>
        <end position="352"/>
    </location>
</feature>
<dbReference type="AlphaFoldDB" id="G1LCT6"/>
<dbReference type="OrthoDB" id="9897029at2759"/>
<keyword evidence="3" id="KW-0393">Immunoglobulin domain</keyword>
<dbReference type="InterPro" id="IPR003599">
    <property type="entry name" value="Ig_sub"/>
</dbReference>
<feature type="signal peptide" evidence="6">
    <location>
        <begin position="1"/>
        <end position="16"/>
    </location>
</feature>
<dbReference type="InterPro" id="IPR007110">
    <property type="entry name" value="Ig-like_dom"/>
</dbReference>
<evidence type="ECO:0000256" key="2">
    <source>
        <dbReference type="ARBA" id="ARBA00023157"/>
    </source>
</evidence>
<keyword evidence="5" id="KW-0472">Membrane</keyword>
<keyword evidence="1 6" id="KW-0732">Signal</keyword>
<evidence type="ECO:0000256" key="1">
    <source>
        <dbReference type="ARBA" id="ARBA00022729"/>
    </source>
</evidence>
<dbReference type="GeneID" id="100466521"/>
<accession>G1LCT6</accession>
<feature type="compositionally biased region" description="Polar residues" evidence="4">
    <location>
        <begin position="297"/>
        <end position="312"/>
    </location>
</feature>
<dbReference type="Ensembl" id="ENSAMET00000004907.2">
    <property type="protein sequence ID" value="ENSAMEP00000004716.2"/>
    <property type="gene ID" value="ENSAMEG00000004481.2"/>
</dbReference>
<dbReference type="HOGENOM" id="CLU_021100_1_0_1"/>
<evidence type="ECO:0000256" key="6">
    <source>
        <dbReference type="SAM" id="SignalP"/>
    </source>
</evidence>
<sequence>MMPQLLALLCAGLCAGQGSRTADDSLPKPSLTVWPSSVMPPKSNVTLQCQTSTKNVNFALRKGSTFVESMQSQASTAGLAESRLTDLKTSNAGQYTCEYYRRERPHITSQPSDVLLLLVTGDFRKPSLQAHRRGEVTAGENVTLQCQRPDNVFGPVMLGLLKAGAAGPIQVQTPVGKEAVFSLQNVTVSDTGNYSCVYFLIKAPFWASHPSDRLEVRVTDKTEKKSPMMAETEIGAAGITLIVIFIFLFLLGAFVICKYTRCGAAPDKMTKRSHSKEPEEVGTSIQPEKESGDPPAATTSCSPASDKASQVSEAEEPHGVTYAELNTRALSEGPSSQTEQPLETCVYSTLKA</sequence>
<dbReference type="SUPFAM" id="SSF48726">
    <property type="entry name" value="Immunoglobulin"/>
    <property type="match status" value="2"/>
</dbReference>
<feature type="chain" id="PRO_5030170733" evidence="6">
    <location>
        <begin position="17"/>
        <end position="352"/>
    </location>
</feature>
<dbReference type="SMART" id="SM00409">
    <property type="entry name" value="IG"/>
    <property type="match status" value="2"/>
</dbReference>
<dbReference type="GO" id="GO:0005886">
    <property type="term" value="C:plasma membrane"/>
    <property type="evidence" value="ECO:0007669"/>
    <property type="project" value="TreeGrafter"/>
</dbReference>
<dbReference type="GeneTree" id="ENSGT01150000286974"/>
<name>G1LCT6_AILME</name>
<dbReference type="InterPro" id="IPR013783">
    <property type="entry name" value="Ig-like_fold"/>
</dbReference>
<reference evidence="8" key="2">
    <citation type="submission" date="2025-08" db="UniProtKB">
        <authorList>
            <consortium name="Ensembl"/>
        </authorList>
    </citation>
    <scope>IDENTIFICATION</scope>
</reference>
<proteinExistence type="predicted"/>